<dbReference type="Pfam" id="PF22548">
    <property type="entry name" value="AEP-TOTE"/>
    <property type="match status" value="1"/>
</dbReference>
<dbReference type="PANTHER" id="PTHR35372">
    <property type="entry name" value="ATP BINDING PROTEIN-RELATED"/>
    <property type="match status" value="1"/>
</dbReference>
<dbReference type="InterPro" id="IPR027417">
    <property type="entry name" value="P-loop_NTPase"/>
</dbReference>
<dbReference type="InterPro" id="IPR014015">
    <property type="entry name" value="Helicase_SF3_DNA-vir"/>
</dbReference>
<keyword evidence="1" id="KW-0547">Nucleotide-binding</keyword>
<dbReference type="InterPro" id="IPR006500">
    <property type="entry name" value="Helicase_put_C_phage/plasmid"/>
</dbReference>
<organism evidence="5">
    <name type="scientific">Bradyrhizobium diazoefficiens</name>
    <dbReference type="NCBI Taxonomy" id="1355477"/>
    <lineage>
        <taxon>Bacteria</taxon>
        <taxon>Pseudomonadati</taxon>
        <taxon>Pseudomonadota</taxon>
        <taxon>Alphaproteobacteria</taxon>
        <taxon>Hyphomicrobiales</taxon>
        <taxon>Nitrobacteraceae</taxon>
        <taxon>Bradyrhizobium</taxon>
    </lineage>
</organism>
<dbReference type="InterPro" id="IPR051620">
    <property type="entry name" value="ORF904-like_C"/>
</dbReference>
<dbReference type="InterPro" id="IPR014818">
    <property type="entry name" value="Phage/plasmid_primase_P4_C"/>
</dbReference>
<evidence type="ECO:0000256" key="1">
    <source>
        <dbReference type="ARBA" id="ARBA00022741"/>
    </source>
</evidence>
<evidence type="ECO:0000256" key="2">
    <source>
        <dbReference type="ARBA" id="ARBA00022801"/>
    </source>
</evidence>
<dbReference type="Pfam" id="PF19263">
    <property type="entry name" value="DUF5906"/>
    <property type="match status" value="1"/>
</dbReference>
<dbReference type="EMBL" id="AP023097">
    <property type="protein sequence ID" value="BCE75702.1"/>
    <property type="molecule type" value="Genomic_DNA"/>
</dbReference>
<dbReference type="GO" id="GO:0005524">
    <property type="term" value="F:ATP binding"/>
    <property type="evidence" value="ECO:0007669"/>
    <property type="project" value="UniProtKB-KW"/>
</dbReference>
<evidence type="ECO:0000259" key="4">
    <source>
        <dbReference type="PROSITE" id="PS51206"/>
    </source>
</evidence>
<dbReference type="PANTHER" id="PTHR35372:SF2">
    <property type="entry name" value="SF3 HELICASE DOMAIN-CONTAINING PROTEIN"/>
    <property type="match status" value="1"/>
</dbReference>
<dbReference type="PROSITE" id="PS51206">
    <property type="entry name" value="SF3_HELICASE_1"/>
    <property type="match status" value="1"/>
</dbReference>
<dbReference type="SUPFAM" id="SSF52540">
    <property type="entry name" value="P-loop containing nucleoside triphosphate hydrolases"/>
    <property type="match status" value="1"/>
</dbReference>
<proteinExistence type="predicted"/>
<name>A0A810BGB7_9BRAD</name>
<accession>A0A810BGB7</accession>
<dbReference type="GO" id="GO:0016787">
    <property type="term" value="F:hydrolase activity"/>
    <property type="evidence" value="ECO:0007669"/>
    <property type="project" value="UniProtKB-KW"/>
</dbReference>
<sequence>MHARTSDLLSDAKRMMRLFPANNRAHAYPKYETAKRRESDRKLEVQYVTVREPVTLQDWERHLEGRRHLTLGLANEAGFSSVSCVDIDDYDTDLIGLVNFISEHKLPLVIARSKSGDGGAHVFAFHDQPIQVDEAISVAEGMARMLGLADKKVEFFPKPLSSDPTKLVKGLNMPYFGAHGSALKRTGAEMTPQEFLRFAEKNRTTVEQRAAIIAAGTPKKRRSAPNGEGRKYAEKKLNQFCEELSQVARGTRNDHLYGRSKDMGRMIAPGWIDRDVVETNILAAIAHWDEQPKCRDTMKNGIEDGMRAPPPDIGVPITEDGTALAFAEQHAKDLRFDHDVGRWYRWDGTRWKQDRTQLAFSEARDLVREISQDQPQRIKNVTSRANFAGNVERLARADQRLVTTQELWDRDPFLIGTPGGAVDLRTGELRDARPEDMITRITAVTPAETADCPRFLEFLRQATMGDDELIRFLQMFCGYAMTGITSEHLLVFIYGPGGNGKSVFLNTIGGLLGDYHAAAAMETFTEANHDRHPTDLAMLRGARLVTCAETSEGRAWAETRIKQLTGGDPITARFMRRDFFTYKPTFQLLIVGNHKPKLRNITEAMRRRLAILPFVHAPSKPDHELEEKLRAEWAGIMRWMIEGCLGWQEEKGIKRPEIVVETTAEYLAEQDLLGQWIEERLKRAPGSNLSTVKAYESFLAFAVQSGERNPGDIKWFHEQMEQHNFIRGKSHGDRVYKDVRFKQDEPEII</sequence>
<dbReference type="NCBIfam" id="TIGR01613">
    <property type="entry name" value="primase_Cterm"/>
    <property type="match status" value="1"/>
</dbReference>
<keyword evidence="3" id="KW-0067">ATP-binding</keyword>
<evidence type="ECO:0000313" key="5">
    <source>
        <dbReference type="EMBL" id="BCE75702.1"/>
    </source>
</evidence>
<dbReference type="InterPro" id="IPR054347">
    <property type="entry name" value="TOTE_primase"/>
</dbReference>
<gene>
    <name evidence="5" type="ORF">XF8B_58130</name>
</gene>
<feature type="domain" description="SF3 helicase" evidence="4">
    <location>
        <begin position="468"/>
        <end position="627"/>
    </location>
</feature>
<reference evidence="5" key="1">
    <citation type="submission" date="2020-05" db="EMBL/GenBank/DDBJ databases">
        <title>Complete genome sequence of Bradyrhizobium diazoefficiens XF8 isolated from soybean nodule.</title>
        <authorList>
            <person name="Noda R."/>
            <person name="Kakizaki K."/>
            <person name="Minamisawa K."/>
        </authorList>
    </citation>
    <scope>NUCLEOTIDE SEQUENCE</scope>
    <source>
        <strain evidence="5">XF8</strain>
    </source>
</reference>
<dbReference type="Pfam" id="PF08706">
    <property type="entry name" value="D5_N"/>
    <property type="match status" value="1"/>
</dbReference>
<protein>
    <recommendedName>
        <fullName evidence="4">SF3 helicase domain-containing protein</fullName>
    </recommendedName>
</protein>
<keyword evidence="2" id="KW-0378">Hydrolase</keyword>
<evidence type="ECO:0000256" key="3">
    <source>
        <dbReference type="ARBA" id="ARBA00022840"/>
    </source>
</evidence>
<dbReference type="Gene3D" id="3.40.50.300">
    <property type="entry name" value="P-loop containing nucleotide triphosphate hydrolases"/>
    <property type="match status" value="1"/>
</dbReference>
<dbReference type="SMART" id="SM00885">
    <property type="entry name" value="D5_N"/>
    <property type="match status" value="1"/>
</dbReference>
<dbReference type="InterPro" id="IPR045455">
    <property type="entry name" value="NrS-1_pol-like_helicase"/>
</dbReference>
<dbReference type="AlphaFoldDB" id="A0A810BGB7"/>
<dbReference type="NCBIfam" id="NF011296">
    <property type="entry name" value="PRK14709.1"/>
    <property type="match status" value="1"/>
</dbReference>